<evidence type="ECO:0000256" key="1">
    <source>
        <dbReference type="ARBA" id="ARBA00022723"/>
    </source>
</evidence>
<dbReference type="GO" id="GO:0045493">
    <property type="term" value="P:xylan catabolic process"/>
    <property type="evidence" value="ECO:0007669"/>
    <property type="project" value="UniProtKB-KW"/>
</dbReference>
<feature type="domain" description="NodB homology" evidence="3">
    <location>
        <begin position="316"/>
        <end position="488"/>
    </location>
</feature>
<dbReference type="Pfam" id="PF11738">
    <property type="entry name" value="DUF3298"/>
    <property type="match status" value="1"/>
</dbReference>
<dbReference type="Pfam" id="PF01522">
    <property type="entry name" value="Polysacc_deac_1"/>
    <property type="match status" value="1"/>
</dbReference>
<evidence type="ECO:0000256" key="2">
    <source>
        <dbReference type="ARBA" id="ARBA00022801"/>
    </source>
</evidence>
<organism evidence="4 5">
    <name type="scientific">Ornithobacterium rhinotracheale (strain ATCC 51463 / DSM 15997 / CCUG 23171 / CIP 104009 / LMG 9086)</name>
    <dbReference type="NCBI Taxonomy" id="867902"/>
    <lineage>
        <taxon>Bacteria</taxon>
        <taxon>Pseudomonadati</taxon>
        <taxon>Bacteroidota</taxon>
        <taxon>Flavobacteriia</taxon>
        <taxon>Flavobacteriales</taxon>
        <taxon>Weeksellaceae</taxon>
        <taxon>Ornithobacterium</taxon>
    </lineage>
</organism>
<dbReference type="Gene3D" id="3.90.640.20">
    <property type="entry name" value="Heat-shock cognate protein, ATPase"/>
    <property type="match status" value="1"/>
</dbReference>
<dbReference type="AlphaFoldDB" id="I4A2L7"/>
<keyword evidence="2 4" id="KW-0378">Hydrolase</keyword>
<dbReference type="GO" id="GO:0016020">
    <property type="term" value="C:membrane"/>
    <property type="evidence" value="ECO:0007669"/>
    <property type="project" value="TreeGrafter"/>
</dbReference>
<dbReference type="GO" id="GO:0016798">
    <property type="term" value="F:hydrolase activity, acting on glycosyl bonds"/>
    <property type="evidence" value="ECO:0007669"/>
    <property type="project" value="UniProtKB-KW"/>
</dbReference>
<gene>
    <name evidence="4" type="ordered locus">Ornrh_2069</name>
</gene>
<dbReference type="CDD" id="cd10954">
    <property type="entry name" value="CE4_CtAXE_like"/>
    <property type="match status" value="1"/>
</dbReference>
<keyword evidence="4" id="KW-0119">Carbohydrate metabolism</keyword>
<reference evidence="4 5" key="1">
    <citation type="submission" date="2012-06" db="EMBL/GenBank/DDBJ databases">
        <title>The complete genome of Ornithobacterium rhinotracheale DSM 15997.</title>
        <authorList>
            <consortium name="US DOE Joint Genome Institute (JGI-PGF)"/>
            <person name="Lucas S."/>
            <person name="Copeland A."/>
            <person name="Lapidus A."/>
            <person name="Goodwin L."/>
            <person name="Pitluck S."/>
            <person name="Peters L."/>
            <person name="Mikhailova N."/>
            <person name="Teshima H."/>
            <person name="Kyrpides N."/>
            <person name="Mavromatis K."/>
            <person name="Pagani I."/>
            <person name="Ivanova N."/>
            <person name="Ovchinnikova G."/>
            <person name="Zeytun A."/>
            <person name="Detter J.C."/>
            <person name="Han C."/>
            <person name="Land M."/>
            <person name="Hauser L."/>
            <person name="Markowitz V."/>
            <person name="Cheng J.-F."/>
            <person name="Hugenholtz P."/>
            <person name="Woyke T."/>
            <person name="Wu D."/>
            <person name="Lang E."/>
            <person name="Kopitz M."/>
            <person name="Brambilla E."/>
            <person name="Klenk H.-P."/>
            <person name="Eisen J.A."/>
        </authorList>
    </citation>
    <scope>NUCLEOTIDE SEQUENCE [LARGE SCALE GENOMIC DNA]</scope>
    <source>
        <strain evidence="5">ATCC 51463 / DSM 15997 / CCUG 23171 / LMG 9086</strain>
    </source>
</reference>
<evidence type="ECO:0000313" key="4">
    <source>
        <dbReference type="EMBL" id="AFL98201.1"/>
    </source>
</evidence>
<accession>I4A2L7</accession>
<dbReference type="STRING" id="867902.Ornrh_2069"/>
<dbReference type="EMBL" id="CP003283">
    <property type="protein sequence ID" value="AFL98201.1"/>
    <property type="molecule type" value="Genomic_DNA"/>
</dbReference>
<dbReference type="GO" id="GO:0016810">
    <property type="term" value="F:hydrolase activity, acting on carbon-nitrogen (but not peptide) bonds"/>
    <property type="evidence" value="ECO:0007669"/>
    <property type="project" value="InterPro"/>
</dbReference>
<name>I4A2L7_ORNRL</name>
<dbReference type="InterPro" id="IPR002509">
    <property type="entry name" value="NODB_dom"/>
</dbReference>
<dbReference type="eggNOG" id="COG0726">
    <property type="taxonomic scope" value="Bacteria"/>
</dbReference>
<dbReference type="PATRIC" id="fig|867902.3.peg.2021"/>
<keyword evidence="4" id="KW-0624">Polysaccharide degradation</keyword>
<dbReference type="InterPro" id="IPR050248">
    <property type="entry name" value="Polysacc_deacetylase_ArnD"/>
</dbReference>
<sequence length="525" mass="60311">MAFVLRKLTTNLNQTLYLLYKSMKKTLFLFSILSIFFYACKNNGKDAAPSTLIETEDAQQDEILVQTIKIGNDSAAYRFLASYPETTSYPFINEYEYNFVHDFETEFKRLTNENKSADSLIVHPAPIDFNQHFEVLQNNDNVIVFLIEREASYGNNSTKQFFTHYYDLNKKKKLRIENVFNNINDFRAFAEEAKQIVSDTIKNKIFNNKEIPNADKEKMFERLLPSIAEGTEASGENYKTMILLPNGDWKFIFDKYSVAPGYMGEISIELPKAKMDTYLKPSFLNLVNNQPVQEEEEDEILPQQPEEVAVDCSKVPCVALTFDDGPSDYTPQLLDILKENNVKATFFVLGKSAQVQQKTIQRAYSEGHEIESHTWDHKDLKKLSAAKVQEEVDRTDDVLEELIGKRSDYLRPPYGSISPTVKKVVKKPFILWNIDPEDWRIKNSKIVAERLSKAEPNAILLAHDIHKTTVEAIPEVIKNLKAKGYHFVTVAQLLADQNLQNGHAYRFRKPIKGENNISTQNQSLN</sequence>
<dbReference type="InterPro" id="IPR037126">
    <property type="entry name" value="PdaC/RsiV-like_sf"/>
</dbReference>
<dbReference type="HOGENOM" id="CLU_037608_2_1_10"/>
<protein>
    <submittedName>
        <fullName evidence="4">Putative xylanase/chitin deacetylase</fullName>
    </submittedName>
</protein>
<proteinExistence type="predicted"/>
<dbReference type="InterPro" id="IPR011330">
    <property type="entry name" value="Glyco_hydro/deAcase_b/a-brl"/>
</dbReference>
<evidence type="ECO:0000259" key="3">
    <source>
        <dbReference type="PROSITE" id="PS51677"/>
    </source>
</evidence>
<dbReference type="Proteomes" id="UP000006051">
    <property type="component" value="Chromosome"/>
</dbReference>
<keyword evidence="4" id="KW-0326">Glycosidase</keyword>
<dbReference type="PANTHER" id="PTHR10587">
    <property type="entry name" value="GLYCOSYL TRANSFERASE-RELATED"/>
    <property type="match status" value="1"/>
</dbReference>
<keyword evidence="1" id="KW-0479">Metal-binding</keyword>
<evidence type="ECO:0000313" key="5">
    <source>
        <dbReference type="Proteomes" id="UP000006051"/>
    </source>
</evidence>
<dbReference type="PROSITE" id="PS51677">
    <property type="entry name" value="NODB"/>
    <property type="match status" value="1"/>
</dbReference>
<dbReference type="KEGG" id="orh:Ornrh_2069"/>
<dbReference type="PANTHER" id="PTHR10587:SF133">
    <property type="entry name" value="CHITIN DEACETYLASE 1-RELATED"/>
    <property type="match status" value="1"/>
</dbReference>
<keyword evidence="5" id="KW-1185">Reference proteome</keyword>
<dbReference type="SUPFAM" id="SSF88713">
    <property type="entry name" value="Glycoside hydrolase/deacetylase"/>
    <property type="match status" value="1"/>
</dbReference>
<dbReference type="InterPro" id="IPR021729">
    <property type="entry name" value="DUF3298"/>
</dbReference>
<dbReference type="GO" id="GO:0046872">
    <property type="term" value="F:metal ion binding"/>
    <property type="evidence" value="ECO:0007669"/>
    <property type="project" value="UniProtKB-KW"/>
</dbReference>
<keyword evidence="4" id="KW-0858">Xylan degradation</keyword>
<dbReference type="Gene3D" id="3.20.20.370">
    <property type="entry name" value="Glycoside hydrolase/deacetylase"/>
    <property type="match status" value="1"/>
</dbReference>